<accession>A0A8R1XR44</accession>
<dbReference type="EMBL" id="CMVM020000396">
    <property type="status" value="NOT_ANNOTATED_CDS"/>
    <property type="molecule type" value="Genomic_DNA"/>
</dbReference>
<sequence length="89" mass="9892">MSNGEEEAVEEQGDEGVIVLLCSVFGRPSCELDKSRQFMRRLKRSTTSLLHPIHHKCPAPPSILSSESCFRTGKADCIALSVEILRHLI</sequence>
<evidence type="ECO:0000313" key="1">
    <source>
        <dbReference type="EnsemblMetazoa" id="OVOC12131.1"/>
    </source>
</evidence>
<protein>
    <submittedName>
        <fullName evidence="1">Uncharacterized protein</fullName>
    </submittedName>
</protein>
<keyword evidence="2" id="KW-1185">Reference proteome</keyword>
<organism evidence="1 2">
    <name type="scientific">Onchocerca volvulus</name>
    <dbReference type="NCBI Taxonomy" id="6282"/>
    <lineage>
        <taxon>Eukaryota</taxon>
        <taxon>Metazoa</taxon>
        <taxon>Ecdysozoa</taxon>
        <taxon>Nematoda</taxon>
        <taxon>Chromadorea</taxon>
        <taxon>Rhabditida</taxon>
        <taxon>Spirurina</taxon>
        <taxon>Spiruromorpha</taxon>
        <taxon>Filarioidea</taxon>
        <taxon>Onchocercidae</taxon>
        <taxon>Onchocerca</taxon>
    </lineage>
</organism>
<dbReference type="AlphaFoldDB" id="A0A8R1XR44"/>
<evidence type="ECO:0000313" key="2">
    <source>
        <dbReference type="Proteomes" id="UP000024404"/>
    </source>
</evidence>
<name>A0A8R1XR44_ONCVO</name>
<reference evidence="2" key="1">
    <citation type="submission" date="2013-10" db="EMBL/GenBank/DDBJ databases">
        <title>Genome sequencing of Onchocerca volvulus.</title>
        <authorList>
            <person name="Cotton J."/>
            <person name="Tsai J."/>
            <person name="Stanley E."/>
            <person name="Tracey A."/>
            <person name="Holroyd N."/>
            <person name="Lustigman S."/>
            <person name="Berriman M."/>
        </authorList>
    </citation>
    <scope>NUCLEOTIDE SEQUENCE</scope>
</reference>
<proteinExistence type="predicted"/>
<dbReference type="EnsemblMetazoa" id="OVOC12131.1">
    <property type="protein sequence ID" value="OVOC12131.1"/>
    <property type="gene ID" value="WBGene00248940"/>
</dbReference>
<dbReference type="Proteomes" id="UP000024404">
    <property type="component" value="Unassembled WGS sequence"/>
</dbReference>
<reference evidence="1" key="2">
    <citation type="submission" date="2022-06" db="UniProtKB">
        <authorList>
            <consortium name="EnsemblMetazoa"/>
        </authorList>
    </citation>
    <scope>IDENTIFICATION</scope>
</reference>